<evidence type="ECO:0000256" key="2">
    <source>
        <dbReference type="ARBA" id="ARBA00006569"/>
    </source>
</evidence>
<dbReference type="InterPro" id="IPR009071">
    <property type="entry name" value="HMG_box_dom"/>
</dbReference>
<dbReference type="EMBL" id="CM015728">
    <property type="protein sequence ID" value="KAF3701963.1"/>
    <property type="molecule type" value="Genomic_DNA"/>
</dbReference>
<dbReference type="GO" id="GO:0000981">
    <property type="term" value="F:DNA-binding transcription factor activity, RNA polymerase II-specific"/>
    <property type="evidence" value="ECO:0007669"/>
    <property type="project" value="TreeGrafter"/>
</dbReference>
<dbReference type="GO" id="GO:0000785">
    <property type="term" value="C:chromatin"/>
    <property type="evidence" value="ECO:0007669"/>
    <property type="project" value="TreeGrafter"/>
</dbReference>
<evidence type="ECO:0000256" key="9">
    <source>
        <dbReference type="PROSITE-ProRule" id="PRU00267"/>
    </source>
</evidence>
<protein>
    <submittedName>
        <fullName evidence="12">Transcription factor 7</fullName>
    </submittedName>
</protein>
<keyword evidence="6" id="KW-0010">Activator</keyword>
<dbReference type="SUPFAM" id="SSF47095">
    <property type="entry name" value="HMG-box"/>
    <property type="match status" value="1"/>
</dbReference>
<evidence type="ECO:0000256" key="5">
    <source>
        <dbReference type="ARBA" id="ARBA00023125"/>
    </source>
</evidence>
<feature type="region of interest" description="Disordered" evidence="10">
    <location>
        <begin position="71"/>
        <end position="109"/>
    </location>
</feature>
<evidence type="ECO:0000313" key="12">
    <source>
        <dbReference type="EMBL" id="KAF3701963.1"/>
    </source>
</evidence>
<gene>
    <name evidence="12" type="ORF">EXN66_Car017651</name>
</gene>
<keyword evidence="4" id="KW-0805">Transcription regulation</keyword>
<dbReference type="InterPro" id="IPR036910">
    <property type="entry name" value="HMG_box_dom_sf"/>
</dbReference>
<keyword evidence="8 9" id="KW-0539">Nucleus</keyword>
<keyword evidence="13" id="KW-1185">Reference proteome</keyword>
<evidence type="ECO:0000259" key="11">
    <source>
        <dbReference type="PROSITE" id="PS50118"/>
    </source>
</evidence>
<feature type="domain" description="HMG box" evidence="11">
    <location>
        <begin position="20"/>
        <end position="88"/>
    </location>
</feature>
<dbReference type="PROSITE" id="PS50118">
    <property type="entry name" value="HMG_BOX_2"/>
    <property type="match status" value="1"/>
</dbReference>
<evidence type="ECO:0000256" key="8">
    <source>
        <dbReference type="ARBA" id="ARBA00023242"/>
    </source>
</evidence>
<comment type="subcellular location">
    <subcellularLocation>
        <location evidence="1">Nucleus</location>
    </subcellularLocation>
</comment>
<sequence>MSKRRKRKYDKPQDDEKPYIKKPLNAFMLFMKEQRQNVVTEINLRDNATVNTILGQRWALLSKKEKEKFYEKAEEERQLHARQHPGWSSSNNYGKKRKRQRCKAVRTAE</sequence>
<evidence type="ECO:0000313" key="13">
    <source>
        <dbReference type="Proteomes" id="UP000503349"/>
    </source>
</evidence>
<evidence type="ECO:0000256" key="3">
    <source>
        <dbReference type="ARBA" id="ARBA00022687"/>
    </source>
</evidence>
<organism evidence="12 13">
    <name type="scientific">Channa argus</name>
    <name type="common">Northern snakehead</name>
    <name type="synonym">Ophicephalus argus</name>
    <dbReference type="NCBI Taxonomy" id="215402"/>
    <lineage>
        <taxon>Eukaryota</taxon>
        <taxon>Metazoa</taxon>
        <taxon>Chordata</taxon>
        <taxon>Craniata</taxon>
        <taxon>Vertebrata</taxon>
        <taxon>Euteleostomi</taxon>
        <taxon>Actinopterygii</taxon>
        <taxon>Neopterygii</taxon>
        <taxon>Teleostei</taxon>
        <taxon>Neoteleostei</taxon>
        <taxon>Acanthomorphata</taxon>
        <taxon>Anabantaria</taxon>
        <taxon>Anabantiformes</taxon>
        <taxon>Channoidei</taxon>
        <taxon>Channidae</taxon>
        <taxon>Channa</taxon>
    </lineage>
</organism>
<reference evidence="13" key="2">
    <citation type="submission" date="2019-02" db="EMBL/GenBank/DDBJ databases">
        <title>Opniocepnalus argus Var Kimnra genome.</title>
        <authorList>
            <person name="Zhou C."/>
            <person name="Xiao S."/>
        </authorList>
    </citation>
    <scope>NUCLEOTIDE SEQUENCE [LARGE SCALE GENOMIC DNA]</scope>
</reference>
<feature type="DNA-binding region" description="HMG box" evidence="9">
    <location>
        <begin position="20"/>
        <end position="88"/>
    </location>
</feature>
<accession>A0A6G1QI18</accession>
<dbReference type="AlphaFoldDB" id="A0A6G1QI18"/>
<dbReference type="PANTHER" id="PTHR10373:SF38">
    <property type="entry name" value="PROTEIN PANGOLIN, ISOFORM J"/>
    <property type="match status" value="1"/>
</dbReference>
<dbReference type="InterPro" id="IPR024940">
    <property type="entry name" value="TCF/LEF"/>
</dbReference>
<keyword evidence="5 9" id="KW-0238">DNA-binding</keyword>
<dbReference type="GO" id="GO:0000978">
    <property type="term" value="F:RNA polymerase II cis-regulatory region sequence-specific DNA binding"/>
    <property type="evidence" value="ECO:0007669"/>
    <property type="project" value="TreeGrafter"/>
</dbReference>
<dbReference type="Gene3D" id="1.10.30.10">
    <property type="entry name" value="High mobility group box domain"/>
    <property type="match status" value="1"/>
</dbReference>
<name>A0A6G1QI18_CHAAH</name>
<dbReference type="FunFam" id="1.10.30.10:FF:000001">
    <property type="entry name" value="transcription factor 7 isoform X2"/>
    <property type="match status" value="1"/>
</dbReference>
<proteinExistence type="inferred from homology"/>
<feature type="compositionally biased region" description="Basic residues" evidence="10">
    <location>
        <begin position="94"/>
        <end position="109"/>
    </location>
</feature>
<keyword evidence="7" id="KW-0804">Transcription</keyword>
<keyword evidence="3" id="KW-0879">Wnt signaling pathway</keyword>
<evidence type="ECO:0000256" key="7">
    <source>
        <dbReference type="ARBA" id="ARBA00023163"/>
    </source>
</evidence>
<evidence type="ECO:0000256" key="6">
    <source>
        <dbReference type="ARBA" id="ARBA00023159"/>
    </source>
</evidence>
<comment type="similarity">
    <text evidence="2">Belongs to the TCF/LEF family.</text>
</comment>
<reference evidence="12 13" key="1">
    <citation type="submission" date="2019-02" db="EMBL/GenBank/DDBJ databases">
        <title>Opniocepnalus argus genome.</title>
        <authorList>
            <person name="Zhou C."/>
            <person name="Xiao S."/>
        </authorList>
    </citation>
    <scope>NUCLEOTIDE SEQUENCE [LARGE SCALE GENOMIC DNA]</scope>
    <source>
        <strain evidence="12">OARG1902GOOAL</strain>
        <tissue evidence="12">Muscle</tissue>
    </source>
</reference>
<evidence type="ECO:0000256" key="1">
    <source>
        <dbReference type="ARBA" id="ARBA00004123"/>
    </source>
</evidence>
<evidence type="ECO:0000256" key="4">
    <source>
        <dbReference type="ARBA" id="ARBA00023015"/>
    </source>
</evidence>
<dbReference type="SMART" id="SM00398">
    <property type="entry name" value="HMG"/>
    <property type="match status" value="1"/>
</dbReference>
<dbReference type="GO" id="GO:1990907">
    <property type="term" value="C:beta-catenin-TCF complex"/>
    <property type="evidence" value="ECO:0007669"/>
    <property type="project" value="TreeGrafter"/>
</dbReference>
<dbReference type="Proteomes" id="UP000503349">
    <property type="component" value="Chromosome 17"/>
</dbReference>
<evidence type="ECO:0000256" key="10">
    <source>
        <dbReference type="SAM" id="MobiDB-lite"/>
    </source>
</evidence>
<dbReference type="PANTHER" id="PTHR10373">
    <property type="entry name" value="TRANSCRIPTION FACTOR 7 FAMILY MEMBER"/>
    <property type="match status" value="1"/>
</dbReference>
<dbReference type="GO" id="GO:0060070">
    <property type="term" value="P:canonical Wnt signaling pathway"/>
    <property type="evidence" value="ECO:0007669"/>
    <property type="project" value="TreeGrafter"/>
</dbReference>
<dbReference type="Pfam" id="PF00505">
    <property type="entry name" value="HMG_box"/>
    <property type="match status" value="1"/>
</dbReference>